<dbReference type="Gene3D" id="3.50.50.60">
    <property type="entry name" value="FAD/NAD(P)-binding domain"/>
    <property type="match status" value="1"/>
</dbReference>
<feature type="region of interest" description="Disordered" evidence="1">
    <location>
        <begin position="662"/>
        <end position="686"/>
    </location>
</feature>
<feature type="compositionally biased region" description="Basic and acidic residues" evidence="1">
    <location>
        <begin position="1262"/>
        <end position="1271"/>
    </location>
</feature>
<organism evidence="3 4">
    <name type="scientific">Ephemerocybe angulata</name>
    <dbReference type="NCBI Taxonomy" id="980116"/>
    <lineage>
        <taxon>Eukaryota</taxon>
        <taxon>Fungi</taxon>
        <taxon>Dikarya</taxon>
        <taxon>Basidiomycota</taxon>
        <taxon>Agaricomycotina</taxon>
        <taxon>Agaricomycetes</taxon>
        <taxon>Agaricomycetidae</taxon>
        <taxon>Agaricales</taxon>
        <taxon>Agaricineae</taxon>
        <taxon>Psathyrellaceae</taxon>
        <taxon>Ephemerocybe</taxon>
    </lineage>
</organism>
<dbReference type="InterPro" id="IPR006076">
    <property type="entry name" value="FAD-dep_OxRdtase"/>
</dbReference>
<feature type="compositionally biased region" description="Acidic residues" evidence="1">
    <location>
        <begin position="1296"/>
        <end position="1313"/>
    </location>
</feature>
<feature type="compositionally biased region" description="Low complexity" evidence="1">
    <location>
        <begin position="1217"/>
        <end position="1231"/>
    </location>
</feature>
<evidence type="ECO:0000256" key="1">
    <source>
        <dbReference type="SAM" id="MobiDB-lite"/>
    </source>
</evidence>
<evidence type="ECO:0000259" key="2">
    <source>
        <dbReference type="Pfam" id="PF01266"/>
    </source>
</evidence>
<dbReference type="Gene3D" id="3.30.9.10">
    <property type="entry name" value="D-Amino Acid Oxidase, subunit A, domain 2"/>
    <property type="match status" value="1"/>
</dbReference>
<reference evidence="3 4" key="1">
    <citation type="journal article" date="2020" name="ISME J.">
        <title>Uncovering the hidden diversity of litter-decomposition mechanisms in mushroom-forming fungi.</title>
        <authorList>
            <person name="Floudas D."/>
            <person name="Bentzer J."/>
            <person name="Ahren D."/>
            <person name="Johansson T."/>
            <person name="Persson P."/>
            <person name="Tunlid A."/>
        </authorList>
    </citation>
    <scope>NUCLEOTIDE SEQUENCE [LARGE SCALE GENOMIC DNA]</scope>
    <source>
        <strain evidence="3 4">CBS 175.51</strain>
    </source>
</reference>
<feature type="region of interest" description="Disordered" evidence="1">
    <location>
        <begin position="1019"/>
        <end position="1070"/>
    </location>
</feature>
<dbReference type="EMBL" id="JAACJK010000222">
    <property type="protein sequence ID" value="KAF5313967.1"/>
    <property type="molecule type" value="Genomic_DNA"/>
</dbReference>
<feature type="region of interest" description="Disordered" evidence="1">
    <location>
        <begin position="709"/>
        <end position="965"/>
    </location>
</feature>
<feature type="compositionally biased region" description="Polar residues" evidence="1">
    <location>
        <begin position="597"/>
        <end position="611"/>
    </location>
</feature>
<feature type="compositionally biased region" description="Polar residues" evidence="1">
    <location>
        <begin position="1361"/>
        <end position="1388"/>
    </location>
</feature>
<accession>A0A8H5AZR1</accession>
<comment type="caution">
    <text evidence="3">The sequence shown here is derived from an EMBL/GenBank/DDBJ whole genome shotgun (WGS) entry which is preliminary data.</text>
</comment>
<name>A0A8H5AZR1_9AGAR</name>
<feature type="compositionally biased region" description="Low complexity" evidence="1">
    <location>
        <begin position="896"/>
        <end position="909"/>
    </location>
</feature>
<feature type="domain" description="FAD dependent oxidoreductase" evidence="2">
    <location>
        <begin position="78"/>
        <end position="521"/>
    </location>
</feature>
<feature type="compositionally biased region" description="Polar residues" evidence="1">
    <location>
        <begin position="784"/>
        <end position="793"/>
    </location>
</feature>
<feature type="region of interest" description="Disordered" evidence="1">
    <location>
        <begin position="1127"/>
        <end position="1171"/>
    </location>
</feature>
<feature type="compositionally biased region" description="Low complexity" evidence="1">
    <location>
        <begin position="818"/>
        <end position="829"/>
    </location>
</feature>
<evidence type="ECO:0000313" key="4">
    <source>
        <dbReference type="Proteomes" id="UP000541558"/>
    </source>
</evidence>
<dbReference type="OrthoDB" id="5563016at2759"/>
<feature type="region of interest" description="Disordered" evidence="1">
    <location>
        <begin position="587"/>
        <end position="620"/>
    </location>
</feature>
<evidence type="ECO:0000313" key="3">
    <source>
        <dbReference type="EMBL" id="KAF5313967.1"/>
    </source>
</evidence>
<feature type="region of interest" description="Disordered" evidence="1">
    <location>
        <begin position="1456"/>
        <end position="1475"/>
    </location>
</feature>
<feature type="compositionally biased region" description="Polar residues" evidence="1">
    <location>
        <begin position="830"/>
        <end position="845"/>
    </location>
</feature>
<protein>
    <recommendedName>
        <fullName evidence="2">FAD dependent oxidoreductase domain-containing protein</fullName>
    </recommendedName>
</protein>
<feature type="compositionally biased region" description="Basic and acidic residues" evidence="1">
    <location>
        <begin position="1127"/>
        <end position="1138"/>
    </location>
</feature>
<dbReference type="Pfam" id="PF01266">
    <property type="entry name" value="DAO"/>
    <property type="match status" value="1"/>
</dbReference>
<feature type="compositionally biased region" description="Low complexity" evidence="1">
    <location>
        <begin position="853"/>
        <end position="871"/>
    </location>
</feature>
<dbReference type="SUPFAM" id="SSF51905">
    <property type="entry name" value="FAD/NAD(P)-binding domain"/>
    <property type="match status" value="1"/>
</dbReference>
<feature type="compositionally biased region" description="Low complexity" evidence="1">
    <location>
        <begin position="1466"/>
        <end position="1475"/>
    </location>
</feature>
<feature type="region of interest" description="Disordered" evidence="1">
    <location>
        <begin position="1192"/>
        <end position="1328"/>
    </location>
</feature>
<sequence length="1583" mass="170740">MLASFFAFATPVLRNLVVRTLIHVLRWVYTPLDDLLKRLGKSPGVPIPNPTSSYWAQPASPLAQRNSDPSVALPVEADIVIIGSGITGTSFAREILDRSAGNHVQGEPLRIVMLEARDACSGATARNGGHITPVLYQDYVGLKEKHGKDMAVKIIRFRLSHLTQLLAVAKEESLLDDSQCRQVDSFDVFHDKNLFRQAKSWLREYQEDLPEESANYKVYESPEQFEARQAMQLSKSTVGCLSTPAASVHPYRLVTGVLARLLNSYQTNFELFTNTPCTDIKASDSDLDHYVVETPRGCIRARHVVHATNGWASHLLPGMRGKIFPARGVMTAQLPREGLGCVSSASSEELEEPKQLPPPRSWTGTRSFVFYPGTSVGVYDYLTQQLPSGSCASSSYPPPNGELMLGGGFSHAVVADVGNANDSQWNPTVSDYLRQALGTYFSVKRNGEKEDREEVKATWSGILGISADEQPWVGRIPQGVTGRRVVGRQTDGLAPSGEWIAAGYTGEGMVHAWMSGKALASMVLGQEGETEPWFPEVFRVTEERWRNASFEGFDVQVRRRGPPDRCRHRSEPALQSMAAVLPADWHISNPDKAMEPPNSTRQQRSSPANDHSSPNPSQNIQQQQLLLAQQQNALAQSPYTFPAQQQQQGSWTPSINATPFYPSFYNPQLPQQPGQPFTGQLPPPSAYIDQANAQLAQWAYQQMMFNAQHGFPGMSPQHHSPSQRPGGALPSPTDYFAQSQMASPFNGFPSGTPPPNAHRGGAGDHQAQQPAPYPGFHPYRRPNRQQSHNTNTPDAGDWRSAPTINHPPHAPYMRPDASGSTSSVNSNGSQRQRTNSNQSGHSSHNVPPPQVPANRSRSNTGSSATSNSARNTPPPPPASGSPSPSQRSNPHHRNGSASSSSSTATATSTRAPVITPPPSTAAASPASTSPSPSPSTSSPAPRLTRPSPLSQGNFTASEKRMSRDDSDLAAMMQTQPSAIPSRSGGLKSRLKRALSFNPAQALKEESEMEQDDDASIKASALNGGASSSKLKGKAPTTPTGRDRSMSTADSTRSAPLPDDASSTATVQTKKKGRAASLFNARFNASTDNISLSSTVSSASVMIRKLGSLGNLARRNSLAGITSLFKDKDKDKEGGEEGKGKKKKAKKGAKAEASEASVSHVTAELDRGGGGDWTVGTDMNGLTPAAKLARQHTLKSNAEAAARAKEKAERAEKEREASAASDALAKANASRANGVNGAGVPTWDKNTSTRNGAVSPRSGSVKIAEDGTRVLQEDDEDESEDGHYGSAQGHQYYNAEGWEDDEDWDVEGQEPEEDVTIRQGLQRASLDENNDVEPWAVDIRRSVERTRQPARGILKYAGTYDQSSYLNNNNAPQLRARSNSYDSPASQSELGPLAHIPSPDPDHIDGLHRHGSCSASGHEHTPESAPILPSLPPLTFDSSSSRISMSFLGGSKEAKDLKDLPDPPAAPAASNLTASASETNNRASAIFQNPSFNSSAPVLSTIGASAPALPHRSATTPQKKLTFATSLAVYDTFSPAMYDRRSEPATWSRLTPALAQRIKEELNSYKMEEMEVHASSRIHTQFFV</sequence>
<dbReference type="Proteomes" id="UP000541558">
    <property type="component" value="Unassembled WGS sequence"/>
</dbReference>
<feature type="region of interest" description="Disordered" evidence="1">
    <location>
        <begin position="1361"/>
        <end position="1428"/>
    </location>
</feature>
<feature type="compositionally biased region" description="Low complexity" evidence="1">
    <location>
        <begin position="920"/>
        <end position="950"/>
    </location>
</feature>
<feature type="compositionally biased region" description="Basic and acidic residues" evidence="1">
    <location>
        <begin position="1201"/>
        <end position="1216"/>
    </location>
</feature>
<dbReference type="PANTHER" id="PTHR13847:SF213">
    <property type="entry name" value="DEPENDENT OXIDOREDUCTASE, PUTATIVE-RELATED"/>
    <property type="match status" value="1"/>
</dbReference>
<dbReference type="GO" id="GO:0005737">
    <property type="term" value="C:cytoplasm"/>
    <property type="evidence" value="ECO:0007669"/>
    <property type="project" value="TreeGrafter"/>
</dbReference>
<feature type="compositionally biased region" description="Polar residues" evidence="1">
    <location>
        <begin position="665"/>
        <end position="678"/>
    </location>
</feature>
<gene>
    <name evidence="3" type="ORF">D9611_006929</name>
</gene>
<dbReference type="InterPro" id="IPR036188">
    <property type="entry name" value="FAD/NAD-bd_sf"/>
</dbReference>
<keyword evidence="4" id="KW-1185">Reference proteome</keyword>
<proteinExistence type="predicted"/>
<dbReference type="PANTHER" id="PTHR13847">
    <property type="entry name" value="SARCOSINE DEHYDROGENASE-RELATED"/>
    <property type="match status" value="1"/>
</dbReference>